<dbReference type="Gene3D" id="3.60.70.12">
    <property type="entry name" value="L-amino peptidase D-ALA esterase/amidase"/>
    <property type="match status" value="1"/>
</dbReference>
<dbReference type="Pfam" id="PF03576">
    <property type="entry name" value="Peptidase_S58"/>
    <property type="match status" value="1"/>
</dbReference>
<keyword evidence="2" id="KW-0031">Aminopeptidase</keyword>
<dbReference type="SUPFAM" id="SSF56266">
    <property type="entry name" value="DmpA/ArgJ-like"/>
    <property type="match status" value="1"/>
</dbReference>
<dbReference type="GO" id="GO:0004177">
    <property type="term" value="F:aminopeptidase activity"/>
    <property type="evidence" value="ECO:0007669"/>
    <property type="project" value="UniProtKB-KW"/>
</dbReference>
<keyword evidence="2" id="KW-0378">Hydrolase</keyword>
<dbReference type="AlphaFoldDB" id="M7NY48"/>
<dbReference type="EMBL" id="AOFT01000006">
    <property type="protein sequence ID" value="EMR06610.1"/>
    <property type="molecule type" value="Genomic_DNA"/>
</dbReference>
<comment type="similarity">
    <text evidence="1">Belongs to the peptidase S58 family.</text>
</comment>
<reference evidence="2 3" key="1">
    <citation type="journal article" date="2013" name="Genome Announc.">
        <title>Draft Genome Sequence of Bhargavaea cecembensis Strain DSE10T, Isolated from a Deep-Sea Sediment Sample Collected at a Depth of 5,904 m from the Chagos-Laccadive Ridge System in the Indian Ocean.</title>
        <authorList>
            <person name="Shivaji S."/>
            <person name="Ara S."/>
            <person name="Begum Z."/>
            <person name="Ruth M."/>
            <person name="Singh A."/>
            <person name="Kumar Pinnaka A."/>
        </authorList>
    </citation>
    <scope>NUCLEOTIDE SEQUENCE [LARGE SCALE GENOMIC DNA]</scope>
    <source>
        <strain evidence="2 3">DSE10</strain>
    </source>
</reference>
<dbReference type="Proteomes" id="UP000011919">
    <property type="component" value="Unassembled WGS sequence"/>
</dbReference>
<evidence type="ECO:0000256" key="1">
    <source>
        <dbReference type="ARBA" id="ARBA00007068"/>
    </source>
</evidence>
<accession>M7NY48</accession>
<gene>
    <name evidence="2" type="ORF">C772_01505</name>
</gene>
<sequence length="363" mass="39538">MDARELGIPFEGEPGEYNAITDVPGVQVGYSTIIEGEGALEVGKGPIRTGVTAILPRGDNKTLQPVWAGMYALNGNGEMTGTHWIHDAGYFLSPICISNTHAVGTVHHSVTKWMINKYQNQYHNEHLWIMPVVAETYDGILNDINGLHVREEHVFEALNTANTGKIKQGNVGGGTGMICYEFKGGTGTSSRKLEVDGETYHVGVLVQANHGKRDWLTVAGVPVGKHLTEDTINGKEMGSIIVVIGTDIPMLPHQLKRMAKRAAIGIGRSGTPGGNDSGDIFLAFSTANEMEIPHKEKTRLNMECINDECFDPIYEQTVHAVDEAIINAMVSAEDMTTLKPEGKVVKAINHNDLVGVLREYKRI</sequence>
<dbReference type="InterPro" id="IPR016117">
    <property type="entry name" value="ArgJ-like_dom_sf"/>
</dbReference>
<evidence type="ECO:0000313" key="2">
    <source>
        <dbReference type="EMBL" id="EMR06610.1"/>
    </source>
</evidence>
<proteinExistence type="inferred from homology"/>
<keyword evidence="2" id="KW-0645">Protease</keyword>
<dbReference type="eggNOG" id="COG3191">
    <property type="taxonomic scope" value="Bacteria"/>
</dbReference>
<dbReference type="InterPro" id="IPR005321">
    <property type="entry name" value="Peptidase_S58_DmpA"/>
</dbReference>
<dbReference type="STRING" id="1235279.C772_01505"/>
<comment type="caution">
    <text evidence="2">The sequence shown here is derived from an EMBL/GenBank/DDBJ whole genome shotgun (WGS) entry which is preliminary data.</text>
</comment>
<dbReference type="PATRIC" id="fig|1235279.3.peg.1503"/>
<protein>
    <submittedName>
        <fullName evidence="2">L-aminopeptidase/D-esterase</fullName>
    </submittedName>
</protein>
<dbReference type="PANTHER" id="PTHR36512">
    <property type="entry name" value="D-AMINOPEPTIDASE"/>
    <property type="match status" value="1"/>
</dbReference>
<keyword evidence="3" id="KW-1185">Reference proteome</keyword>
<dbReference type="PANTHER" id="PTHR36512:SF3">
    <property type="entry name" value="BLR5678 PROTEIN"/>
    <property type="match status" value="1"/>
</dbReference>
<dbReference type="RefSeq" id="WP_008298745.1">
    <property type="nucleotide sequence ID" value="NZ_AOFT01000006.1"/>
</dbReference>
<name>M7NY48_9BACL</name>
<dbReference type="CDD" id="cd02253">
    <property type="entry name" value="DmpA"/>
    <property type="match status" value="1"/>
</dbReference>
<dbReference type="OrthoDB" id="9770388at2"/>
<evidence type="ECO:0000313" key="3">
    <source>
        <dbReference type="Proteomes" id="UP000011919"/>
    </source>
</evidence>
<organism evidence="2 3">
    <name type="scientific">Bhargavaea cecembensis DSE10</name>
    <dbReference type="NCBI Taxonomy" id="1235279"/>
    <lineage>
        <taxon>Bacteria</taxon>
        <taxon>Bacillati</taxon>
        <taxon>Bacillota</taxon>
        <taxon>Bacilli</taxon>
        <taxon>Bacillales</taxon>
        <taxon>Caryophanaceae</taxon>
        <taxon>Bhargavaea</taxon>
    </lineage>
</organism>